<feature type="signal peptide" evidence="10">
    <location>
        <begin position="1"/>
        <end position="20"/>
    </location>
</feature>
<dbReference type="SUPFAM" id="SSF56935">
    <property type="entry name" value="Porins"/>
    <property type="match status" value="1"/>
</dbReference>
<dbReference type="SUPFAM" id="SSF49464">
    <property type="entry name" value="Carboxypeptidase regulatory domain-like"/>
    <property type="match status" value="1"/>
</dbReference>
<dbReference type="InterPro" id="IPR037066">
    <property type="entry name" value="Plug_dom_sf"/>
</dbReference>
<dbReference type="InterPro" id="IPR008969">
    <property type="entry name" value="CarboxyPept-like_regulatory"/>
</dbReference>
<dbReference type="Pfam" id="PF00593">
    <property type="entry name" value="TonB_dep_Rec_b-barrel"/>
    <property type="match status" value="1"/>
</dbReference>
<dbReference type="NCBIfam" id="TIGR04056">
    <property type="entry name" value="OMP_RagA_SusC"/>
    <property type="match status" value="1"/>
</dbReference>
<feature type="chain" id="PRO_5035284042" evidence="10">
    <location>
        <begin position="21"/>
        <end position="1086"/>
    </location>
</feature>
<keyword evidence="5 9" id="KW-0798">TonB box</keyword>
<evidence type="ECO:0000256" key="4">
    <source>
        <dbReference type="ARBA" id="ARBA00022692"/>
    </source>
</evidence>
<dbReference type="InterPro" id="IPR039426">
    <property type="entry name" value="TonB-dep_rcpt-like"/>
</dbReference>
<feature type="domain" description="TonB-dependent receptor plug" evidence="12">
    <location>
        <begin position="116"/>
        <end position="223"/>
    </location>
</feature>
<evidence type="ECO:0000256" key="10">
    <source>
        <dbReference type="SAM" id="SignalP"/>
    </source>
</evidence>
<evidence type="ECO:0000256" key="3">
    <source>
        <dbReference type="ARBA" id="ARBA00022452"/>
    </source>
</evidence>
<keyword evidence="10" id="KW-0732">Signal</keyword>
<keyword evidence="7 8" id="KW-0998">Cell outer membrane</keyword>
<keyword evidence="2 8" id="KW-0813">Transport</keyword>
<reference evidence="13" key="1">
    <citation type="journal article" date="2014" name="Int. J. Syst. Evol. Microbiol.">
        <title>Complete genome sequence of Corynebacterium casei LMG S-19264T (=DSM 44701T), isolated from a smear-ripened cheese.</title>
        <authorList>
            <consortium name="US DOE Joint Genome Institute (JGI-PGF)"/>
            <person name="Walter F."/>
            <person name="Albersmeier A."/>
            <person name="Kalinowski J."/>
            <person name="Ruckert C."/>
        </authorList>
    </citation>
    <scope>NUCLEOTIDE SEQUENCE</scope>
    <source>
        <strain evidence="13">CGMCC 1.15448</strain>
    </source>
</reference>
<evidence type="ECO:0000256" key="8">
    <source>
        <dbReference type="PROSITE-ProRule" id="PRU01360"/>
    </source>
</evidence>
<organism evidence="13 14">
    <name type="scientific">Puia dinghuensis</name>
    <dbReference type="NCBI Taxonomy" id="1792502"/>
    <lineage>
        <taxon>Bacteria</taxon>
        <taxon>Pseudomonadati</taxon>
        <taxon>Bacteroidota</taxon>
        <taxon>Chitinophagia</taxon>
        <taxon>Chitinophagales</taxon>
        <taxon>Chitinophagaceae</taxon>
        <taxon>Puia</taxon>
    </lineage>
</organism>
<dbReference type="GO" id="GO:0009279">
    <property type="term" value="C:cell outer membrane"/>
    <property type="evidence" value="ECO:0007669"/>
    <property type="project" value="UniProtKB-SubCell"/>
</dbReference>
<comment type="subcellular location">
    <subcellularLocation>
        <location evidence="1 8">Cell outer membrane</location>
        <topology evidence="1 8">Multi-pass membrane protein</topology>
    </subcellularLocation>
</comment>
<evidence type="ECO:0000313" key="13">
    <source>
        <dbReference type="EMBL" id="GGA99099.1"/>
    </source>
</evidence>
<dbReference type="Pfam" id="PF07715">
    <property type="entry name" value="Plug"/>
    <property type="match status" value="1"/>
</dbReference>
<comment type="similarity">
    <text evidence="8 9">Belongs to the TonB-dependent receptor family.</text>
</comment>
<keyword evidence="3 8" id="KW-1134">Transmembrane beta strand</keyword>
<protein>
    <submittedName>
        <fullName evidence="13">SusC/RagA family TonB-linked outer membrane protein</fullName>
    </submittedName>
</protein>
<dbReference type="Gene3D" id="2.60.40.1120">
    <property type="entry name" value="Carboxypeptidase-like, regulatory domain"/>
    <property type="match status" value="1"/>
</dbReference>
<proteinExistence type="inferred from homology"/>
<feature type="domain" description="TonB-dependent receptor-like beta-barrel" evidence="11">
    <location>
        <begin position="391"/>
        <end position="833"/>
    </location>
</feature>
<gene>
    <name evidence="13" type="ORF">GCM10011511_23030</name>
</gene>
<dbReference type="InterPro" id="IPR036942">
    <property type="entry name" value="Beta-barrel_TonB_sf"/>
</dbReference>
<dbReference type="InterPro" id="IPR023997">
    <property type="entry name" value="TonB-dep_OMP_SusC/RagA_CS"/>
</dbReference>
<evidence type="ECO:0000313" key="14">
    <source>
        <dbReference type="Proteomes" id="UP000607559"/>
    </source>
</evidence>
<evidence type="ECO:0000259" key="11">
    <source>
        <dbReference type="Pfam" id="PF00593"/>
    </source>
</evidence>
<evidence type="ECO:0000256" key="2">
    <source>
        <dbReference type="ARBA" id="ARBA00022448"/>
    </source>
</evidence>
<keyword evidence="4 8" id="KW-0812">Transmembrane</keyword>
<dbReference type="PROSITE" id="PS52016">
    <property type="entry name" value="TONB_DEPENDENT_REC_3"/>
    <property type="match status" value="1"/>
</dbReference>
<dbReference type="Gene3D" id="2.170.130.10">
    <property type="entry name" value="TonB-dependent receptor, plug domain"/>
    <property type="match status" value="1"/>
</dbReference>
<dbReference type="InterPro" id="IPR000531">
    <property type="entry name" value="Beta-barrel_TonB"/>
</dbReference>
<dbReference type="InterPro" id="IPR012910">
    <property type="entry name" value="Plug_dom"/>
</dbReference>
<sequence>MKRIAILTSLALMITLGLHAQTLRGRVVDDSTGTGLPDASVILSGTSKGTTSGGDGIFALVLPADGKKHTLTISHAGYTTLTIPISDTTPGVVVRLRRSAAALEDVVVIGYQTVRRRDVLASVSSIGAKDLKDIPINSASEALAGRLAGVQVTGSEGSPNAQVIIRVRGGGSITQNNSPLYVVDGIQVDNALNFISPQDIASIDVLKDAASTAIYGARGANGVVIITTKGGRNTGGRTSIAYNGFVGFNKLAKELPVLSPYDFMYYQYERAQLTGDSSGITPYGYSWDTVQKYKTVQPFDWQKQLFGRSAFQMTNNVSITGGTDQTQYNLSLTDNRSDGVMLLSDFDRKLINFRLDHQASKILRVGFNTRYNNTVVDGAGTSNTGSSSLNFLREVVRYQPFLLPGQTSNTFDANYYTETNANGLNLVNPVLLNQQQYRRSNTNVLDFTGYANLTLTKFLSFRSTFGYDDNSMRQDAFDDTLTNNSKSNGAGMPIAGINTTDIQTLDNSNVFTFTNSAMRGDWKDKHAITLIAGEETYQTHEKDGYVETRFFPLGTTSSAALGNMNLGTPPNTSLAEPKPTTTDVTIRLLSFFTRLSYGYDNRYLAYLSFRADGSSLFASGHQWGYFPAATVAWRVSQEKFMQNIGWFNDLKIRASYGTAGNNRISPYLYTSTFSTVQDGLGNNLITAFQAPNLPNGNLKWETTISRNLGLDATLFNNRIGVVVDVYSNKTSNLLINNAIPSNTGYTTQQQNVGSTTNRGAEAQLSATILTHHTFQWTAAFNISFNQNRVTSLGGQQSFLFNSGWAGGNNPADYIVKVGQPVGSMWGLKTAGFYKTSDFNYNSGTSVYTLKSGVPNDASITASTPMPGSLKYQGLNGDTIVTANDRTVIGHALPKFFGGLTQTFIYKGFDASIFINFSYGNQVYNYNKLEFSSGYTPGANLMGFMQHRWHTVDGNGNVIEGLNASGQVTGIAPAALDAVNAGAKYWIPLVGSSSTTFMPQSWAVEDASFIRINNITLGYTLPAAVVRKLKIARLRIYATVNNVAVITGYSGYDPEVSDRISTPITPGVDYSAYPRSRSYVAGINVNF</sequence>
<dbReference type="Proteomes" id="UP000607559">
    <property type="component" value="Unassembled WGS sequence"/>
</dbReference>
<keyword evidence="14" id="KW-1185">Reference proteome</keyword>
<evidence type="ECO:0000259" key="12">
    <source>
        <dbReference type="Pfam" id="PF07715"/>
    </source>
</evidence>
<evidence type="ECO:0000256" key="1">
    <source>
        <dbReference type="ARBA" id="ARBA00004571"/>
    </source>
</evidence>
<comment type="caution">
    <text evidence="13">The sequence shown here is derived from an EMBL/GenBank/DDBJ whole genome shotgun (WGS) entry which is preliminary data.</text>
</comment>
<evidence type="ECO:0000256" key="6">
    <source>
        <dbReference type="ARBA" id="ARBA00023136"/>
    </source>
</evidence>
<dbReference type="InterPro" id="IPR023996">
    <property type="entry name" value="TonB-dep_OMP_SusC/RagA"/>
</dbReference>
<dbReference type="AlphaFoldDB" id="A0A8J2UD17"/>
<dbReference type="Pfam" id="PF13715">
    <property type="entry name" value="CarbopepD_reg_2"/>
    <property type="match status" value="1"/>
</dbReference>
<dbReference type="EMBL" id="BMJC01000002">
    <property type="protein sequence ID" value="GGA99099.1"/>
    <property type="molecule type" value="Genomic_DNA"/>
</dbReference>
<accession>A0A8J2UD17</accession>
<dbReference type="Gene3D" id="2.40.170.20">
    <property type="entry name" value="TonB-dependent receptor, beta-barrel domain"/>
    <property type="match status" value="1"/>
</dbReference>
<evidence type="ECO:0000256" key="5">
    <source>
        <dbReference type="ARBA" id="ARBA00023077"/>
    </source>
</evidence>
<evidence type="ECO:0000256" key="9">
    <source>
        <dbReference type="RuleBase" id="RU003357"/>
    </source>
</evidence>
<keyword evidence="6 8" id="KW-0472">Membrane</keyword>
<dbReference type="NCBIfam" id="TIGR04057">
    <property type="entry name" value="SusC_RagA_signa"/>
    <property type="match status" value="1"/>
</dbReference>
<dbReference type="RefSeq" id="WP_188931635.1">
    <property type="nucleotide sequence ID" value="NZ_BMJC01000002.1"/>
</dbReference>
<name>A0A8J2UD17_9BACT</name>
<evidence type="ECO:0000256" key="7">
    <source>
        <dbReference type="ARBA" id="ARBA00023237"/>
    </source>
</evidence>
<reference evidence="13" key="2">
    <citation type="submission" date="2020-09" db="EMBL/GenBank/DDBJ databases">
        <authorList>
            <person name="Sun Q."/>
            <person name="Zhou Y."/>
        </authorList>
    </citation>
    <scope>NUCLEOTIDE SEQUENCE</scope>
    <source>
        <strain evidence="13">CGMCC 1.15448</strain>
    </source>
</reference>